<evidence type="ECO:0000313" key="2">
    <source>
        <dbReference type="Proteomes" id="UP000574390"/>
    </source>
</evidence>
<protein>
    <submittedName>
        <fullName evidence="1">Uncharacterized protein</fullName>
    </submittedName>
</protein>
<name>A0A7J6TE78_PEROL</name>
<dbReference type="Proteomes" id="UP000574390">
    <property type="component" value="Unassembled WGS sequence"/>
</dbReference>
<evidence type="ECO:0000313" key="1">
    <source>
        <dbReference type="EMBL" id="KAF4743589.1"/>
    </source>
</evidence>
<accession>A0A7J6TE78</accession>
<dbReference type="EMBL" id="JABANM010007853">
    <property type="protein sequence ID" value="KAF4743589.1"/>
    <property type="molecule type" value="Genomic_DNA"/>
</dbReference>
<organism evidence="1 2">
    <name type="scientific">Perkinsus olseni</name>
    <name type="common">Perkinsus atlanticus</name>
    <dbReference type="NCBI Taxonomy" id="32597"/>
    <lineage>
        <taxon>Eukaryota</taxon>
        <taxon>Sar</taxon>
        <taxon>Alveolata</taxon>
        <taxon>Perkinsozoa</taxon>
        <taxon>Perkinsea</taxon>
        <taxon>Perkinsida</taxon>
        <taxon>Perkinsidae</taxon>
        <taxon>Perkinsus</taxon>
    </lineage>
</organism>
<feature type="non-terminal residue" evidence="1">
    <location>
        <position position="201"/>
    </location>
</feature>
<dbReference type="AlphaFoldDB" id="A0A7J6TE78"/>
<reference evidence="1 2" key="1">
    <citation type="submission" date="2020-04" db="EMBL/GenBank/DDBJ databases">
        <title>Perkinsus olseni comparative genomics.</title>
        <authorList>
            <person name="Bogema D.R."/>
        </authorList>
    </citation>
    <scope>NUCLEOTIDE SEQUENCE [LARGE SCALE GENOMIC DNA]</scope>
    <source>
        <strain evidence="1">ATCC PRA-205</strain>
    </source>
</reference>
<comment type="caution">
    <text evidence="1">The sequence shown here is derived from an EMBL/GenBank/DDBJ whole genome shotgun (WGS) entry which is preliminary data.</text>
</comment>
<proteinExistence type="predicted"/>
<gene>
    <name evidence="1" type="ORF">FOZ62_029427</name>
</gene>
<sequence length="201" mass="22579">MSSSTLEEAVRKLQLVDDMGDPVKVEDYYIMNNSQDKGRLMRYIDTFSPENKGEAGVALTCQNADGEAVEYVCVDDGTGVLTPIMGTCQVMYSEEACTRFLEYNFKDDQTWRQSQVTLDPVLQFRDKKFGTKGASGGLLSVVKAAEQLEQPVCEAAFRRLLQLGLVTTVFDKHMFPTPEHLVDHYRVEDENTGKLIDLPHP</sequence>